<organism evidence="4 5">
    <name type="scientific">Blastopirellula retiformator</name>
    <dbReference type="NCBI Taxonomy" id="2527970"/>
    <lineage>
        <taxon>Bacteria</taxon>
        <taxon>Pseudomonadati</taxon>
        <taxon>Planctomycetota</taxon>
        <taxon>Planctomycetia</taxon>
        <taxon>Pirellulales</taxon>
        <taxon>Pirellulaceae</taxon>
        <taxon>Blastopirellula</taxon>
    </lineage>
</organism>
<dbReference type="InterPro" id="IPR001228">
    <property type="entry name" value="IspD"/>
</dbReference>
<comment type="catalytic activity">
    <reaction evidence="3">
        <text>2-C-methyl-D-erythritol 4-phosphate + CTP + H(+) = 4-CDP-2-C-methyl-D-erythritol + diphosphate</text>
        <dbReference type="Rhea" id="RHEA:13429"/>
        <dbReference type="ChEBI" id="CHEBI:15378"/>
        <dbReference type="ChEBI" id="CHEBI:33019"/>
        <dbReference type="ChEBI" id="CHEBI:37563"/>
        <dbReference type="ChEBI" id="CHEBI:57823"/>
        <dbReference type="ChEBI" id="CHEBI:58262"/>
        <dbReference type="EC" id="2.7.7.60"/>
    </reaction>
</comment>
<comment type="pathway">
    <text evidence="3">Isoprenoid biosynthesis; isopentenyl diphosphate biosynthesis via DXP pathway; isopentenyl diphosphate from 1-deoxy-D-xylulose 5-phosphate: step 2/6.</text>
</comment>
<evidence type="ECO:0000256" key="3">
    <source>
        <dbReference type="HAMAP-Rule" id="MF_00108"/>
    </source>
</evidence>
<dbReference type="Proteomes" id="UP000318878">
    <property type="component" value="Unassembled WGS sequence"/>
</dbReference>
<dbReference type="UniPathway" id="UPA00056">
    <property type="reaction ID" value="UER00093"/>
</dbReference>
<dbReference type="GO" id="GO:0050518">
    <property type="term" value="F:2-C-methyl-D-erythritol 4-phosphate cytidylyltransferase activity"/>
    <property type="evidence" value="ECO:0007669"/>
    <property type="project" value="UniProtKB-UniRule"/>
</dbReference>
<dbReference type="GO" id="GO:0019288">
    <property type="term" value="P:isopentenyl diphosphate biosynthetic process, methylerythritol 4-phosphate pathway"/>
    <property type="evidence" value="ECO:0007669"/>
    <property type="project" value="UniProtKB-UniRule"/>
</dbReference>
<feature type="site" description="Transition state stabilizer" evidence="3">
    <location>
        <position position="26"/>
    </location>
</feature>
<feature type="site" description="Positions MEP for the nucleophilic attack" evidence="3">
    <location>
        <position position="212"/>
    </location>
</feature>
<dbReference type="InterPro" id="IPR029044">
    <property type="entry name" value="Nucleotide-diphossugar_trans"/>
</dbReference>
<dbReference type="FunFam" id="3.90.550.10:FF:000003">
    <property type="entry name" value="2-C-methyl-D-erythritol 4-phosphate cytidylyltransferase"/>
    <property type="match status" value="1"/>
</dbReference>
<dbReference type="EMBL" id="SJPF01000005">
    <property type="protein sequence ID" value="TWT30760.1"/>
    <property type="molecule type" value="Genomic_DNA"/>
</dbReference>
<name>A0A5C5UYM3_9BACT</name>
<dbReference type="OrthoDB" id="9806837at2"/>
<dbReference type="PANTHER" id="PTHR32125:SF4">
    <property type="entry name" value="2-C-METHYL-D-ERYTHRITOL 4-PHOSPHATE CYTIDYLYLTRANSFERASE, CHLOROPLASTIC"/>
    <property type="match status" value="1"/>
</dbReference>
<dbReference type="SUPFAM" id="SSF53448">
    <property type="entry name" value="Nucleotide-diphospho-sugar transferases"/>
    <property type="match status" value="1"/>
</dbReference>
<dbReference type="InterPro" id="IPR050088">
    <property type="entry name" value="IspD/TarI_cytidylyltransf_bact"/>
</dbReference>
<comment type="caution">
    <text evidence="4">The sequence shown here is derived from an EMBL/GenBank/DDBJ whole genome shotgun (WGS) entry which is preliminary data.</text>
</comment>
<reference evidence="4 5" key="1">
    <citation type="submission" date="2019-02" db="EMBL/GenBank/DDBJ databases">
        <title>Deep-cultivation of Planctomycetes and their phenomic and genomic characterization uncovers novel biology.</title>
        <authorList>
            <person name="Wiegand S."/>
            <person name="Jogler M."/>
            <person name="Boedeker C."/>
            <person name="Pinto D."/>
            <person name="Vollmers J."/>
            <person name="Rivas-Marin E."/>
            <person name="Kohn T."/>
            <person name="Peeters S.H."/>
            <person name="Heuer A."/>
            <person name="Rast P."/>
            <person name="Oberbeckmann S."/>
            <person name="Bunk B."/>
            <person name="Jeske O."/>
            <person name="Meyerdierks A."/>
            <person name="Storesund J.E."/>
            <person name="Kallscheuer N."/>
            <person name="Luecker S."/>
            <person name="Lage O.M."/>
            <person name="Pohl T."/>
            <person name="Merkel B.J."/>
            <person name="Hornburger P."/>
            <person name="Mueller R.-W."/>
            <person name="Bruemmer F."/>
            <person name="Labrenz M."/>
            <person name="Spormann A.M."/>
            <person name="Op Den Camp H."/>
            <person name="Overmann J."/>
            <person name="Amann R."/>
            <person name="Jetten M.S.M."/>
            <person name="Mascher T."/>
            <person name="Medema M.H."/>
            <person name="Devos D.P."/>
            <person name="Kaster A.-K."/>
            <person name="Ovreas L."/>
            <person name="Rohde M."/>
            <person name="Galperin M.Y."/>
            <person name="Jogler C."/>
        </authorList>
    </citation>
    <scope>NUCLEOTIDE SEQUENCE [LARGE SCALE GENOMIC DNA]</scope>
    <source>
        <strain evidence="4 5">Enr8</strain>
    </source>
</reference>
<feature type="site" description="Positions MEP for the nucleophilic attack" evidence="3">
    <location>
        <position position="158"/>
    </location>
</feature>
<dbReference type="CDD" id="cd02516">
    <property type="entry name" value="CDP-ME_synthetase"/>
    <property type="match status" value="1"/>
</dbReference>
<evidence type="ECO:0000313" key="4">
    <source>
        <dbReference type="EMBL" id="TWT30760.1"/>
    </source>
</evidence>
<proteinExistence type="inferred from homology"/>
<dbReference type="Gene3D" id="3.90.550.10">
    <property type="entry name" value="Spore Coat Polysaccharide Biosynthesis Protein SpsA, Chain A"/>
    <property type="match status" value="1"/>
</dbReference>
<evidence type="ECO:0000313" key="5">
    <source>
        <dbReference type="Proteomes" id="UP000318878"/>
    </source>
</evidence>
<dbReference type="HAMAP" id="MF_00108">
    <property type="entry name" value="IspD"/>
    <property type="match status" value="1"/>
</dbReference>
<keyword evidence="5" id="KW-1185">Reference proteome</keyword>
<dbReference type="InterPro" id="IPR034683">
    <property type="entry name" value="IspD/TarI"/>
</dbReference>
<dbReference type="NCBIfam" id="TIGR00453">
    <property type="entry name" value="ispD"/>
    <property type="match status" value="1"/>
</dbReference>
<dbReference type="AlphaFoldDB" id="A0A5C5UYM3"/>
<keyword evidence="3" id="KW-0414">Isoprene biosynthesis</keyword>
<comment type="function">
    <text evidence="3">Catalyzes the formation of 4-diphosphocytidyl-2-C-methyl-D-erythritol from CTP and 2-C-methyl-D-erythritol 4-phosphate (MEP).</text>
</comment>
<evidence type="ECO:0000256" key="1">
    <source>
        <dbReference type="ARBA" id="ARBA00022679"/>
    </source>
</evidence>
<keyword evidence="2 3" id="KW-0548">Nucleotidyltransferase</keyword>
<evidence type="ECO:0000256" key="2">
    <source>
        <dbReference type="ARBA" id="ARBA00022695"/>
    </source>
</evidence>
<gene>
    <name evidence="3 4" type="primary">ispD</name>
    <name evidence="4" type="ORF">Enr8_42850</name>
</gene>
<sequence>MPVSNFGVILPAAGRSTRFGDPRHKKVYAPLAGKAVWLHSAERFAARADVDQVIVVISPEDEASFRADYAADIERLHLSVALGGAERSDSISNAIALLDEDISMVAVHDAARPCLSDQLINDVFAAANEHGAAMLATPVAGTLKRVFDDRTIQETVSRAHIWEAQTPQVFRRDWFTTAYQSRSANAVTDDAQLLEQIGKRVVVVPGSQLNRKITTREDLLIAAATLSFL</sequence>
<keyword evidence="1 3" id="KW-0808">Transferase</keyword>
<protein>
    <recommendedName>
        <fullName evidence="3">2-C-methyl-D-erythritol 4-phosphate cytidylyltransferase</fullName>
        <ecNumber evidence="3">2.7.7.60</ecNumber>
    </recommendedName>
    <alternativeName>
        <fullName evidence="3">4-diphosphocytidyl-2C-methyl-D-erythritol synthase</fullName>
    </alternativeName>
    <alternativeName>
        <fullName evidence="3">MEP cytidylyltransferase</fullName>
        <shortName evidence="3">MCT</shortName>
    </alternativeName>
</protein>
<dbReference type="Pfam" id="PF01128">
    <property type="entry name" value="IspD"/>
    <property type="match status" value="1"/>
</dbReference>
<comment type="similarity">
    <text evidence="3">Belongs to the IspD/TarI cytidylyltransferase family. IspD subfamily.</text>
</comment>
<feature type="site" description="Transition state stabilizer" evidence="3">
    <location>
        <position position="18"/>
    </location>
</feature>
<dbReference type="EC" id="2.7.7.60" evidence="3"/>
<accession>A0A5C5UYM3</accession>
<dbReference type="PANTHER" id="PTHR32125">
    <property type="entry name" value="2-C-METHYL-D-ERYTHRITOL 4-PHOSPHATE CYTIDYLYLTRANSFERASE, CHLOROPLASTIC"/>
    <property type="match status" value="1"/>
</dbReference>